<dbReference type="PANTHER" id="PTHR12297:SF18">
    <property type="entry name" value="HIG1 DOMAIN FAMILY MEMBER 2A"/>
    <property type="match status" value="1"/>
</dbReference>
<evidence type="ECO:0000256" key="5">
    <source>
        <dbReference type="SAM" id="Phobius"/>
    </source>
</evidence>
<name>A0A0D8XER3_DICVI</name>
<dbReference type="PROSITE" id="PS51503">
    <property type="entry name" value="HIG1"/>
    <property type="match status" value="1"/>
</dbReference>
<feature type="transmembrane region" description="Helical" evidence="5">
    <location>
        <begin position="61"/>
        <end position="81"/>
    </location>
</feature>
<evidence type="ECO:0000256" key="2">
    <source>
        <dbReference type="ARBA" id="ARBA00022692"/>
    </source>
</evidence>
<evidence type="ECO:0000259" key="6">
    <source>
        <dbReference type="PROSITE" id="PS51503"/>
    </source>
</evidence>
<evidence type="ECO:0000256" key="4">
    <source>
        <dbReference type="ARBA" id="ARBA00023136"/>
    </source>
</evidence>
<dbReference type="InterPro" id="IPR007667">
    <property type="entry name" value="Hypoxia_induced_domain"/>
</dbReference>
<dbReference type="Pfam" id="PF04588">
    <property type="entry name" value="HIG_1_N"/>
    <property type="match status" value="1"/>
</dbReference>
<evidence type="ECO:0000313" key="8">
    <source>
        <dbReference type="Proteomes" id="UP000053766"/>
    </source>
</evidence>
<dbReference type="Gene3D" id="6.10.140.1320">
    <property type="match status" value="1"/>
</dbReference>
<evidence type="ECO:0000313" key="7">
    <source>
        <dbReference type="EMBL" id="KJH43145.1"/>
    </source>
</evidence>
<sequence>MTTKSSSPPNDSKDHMKHMQWLVETEKRPSVVPPIPPEYLRGSGGKDLHSLVLQRALANPLVPLGMVATVGCLVGMLNSVLKRESYRAQLYMRGRCLAQGFTVAALVGIKPDGVGVSTDIPFTSSTNEQKV</sequence>
<reference evidence="7 8" key="1">
    <citation type="submission" date="2013-11" db="EMBL/GenBank/DDBJ databases">
        <title>Draft genome of the bovine lungworm Dictyocaulus viviparus.</title>
        <authorList>
            <person name="Mitreva M."/>
        </authorList>
    </citation>
    <scope>NUCLEOTIDE SEQUENCE [LARGE SCALE GENOMIC DNA]</scope>
    <source>
        <strain evidence="7 8">HannoverDv2000</strain>
    </source>
</reference>
<evidence type="ECO:0000256" key="1">
    <source>
        <dbReference type="ARBA" id="ARBA00004325"/>
    </source>
</evidence>
<dbReference type="AlphaFoldDB" id="A0A0D8XER3"/>
<feature type="domain" description="HIG1" evidence="6">
    <location>
        <begin position="27"/>
        <end position="124"/>
    </location>
</feature>
<dbReference type="InterPro" id="IPR050355">
    <property type="entry name" value="RCF1"/>
</dbReference>
<keyword evidence="3 5" id="KW-1133">Transmembrane helix</keyword>
<dbReference type="GO" id="GO:0031966">
    <property type="term" value="C:mitochondrial membrane"/>
    <property type="evidence" value="ECO:0007669"/>
    <property type="project" value="UniProtKB-SubCell"/>
</dbReference>
<keyword evidence="4 5" id="KW-0472">Membrane</keyword>
<accession>A0A0D8XER3</accession>
<proteinExistence type="predicted"/>
<dbReference type="GO" id="GO:0097250">
    <property type="term" value="P:mitochondrial respirasome assembly"/>
    <property type="evidence" value="ECO:0007669"/>
    <property type="project" value="TreeGrafter"/>
</dbReference>
<dbReference type="STRING" id="29172.A0A0D8XER3"/>
<keyword evidence="2 5" id="KW-0812">Transmembrane</keyword>
<dbReference type="Proteomes" id="UP000053766">
    <property type="component" value="Unassembled WGS sequence"/>
</dbReference>
<reference evidence="8" key="2">
    <citation type="journal article" date="2016" name="Sci. Rep.">
        <title>Dictyocaulus viviparus genome, variome and transcriptome elucidate lungworm biology and support future intervention.</title>
        <authorList>
            <person name="McNulty S.N."/>
            <person name="Strube C."/>
            <person name="Rosa B.A."/>
            <person name="Martin J.C."/>
            <person name="Tyagi R."/>
            <person name="Choi Y.J."/>
            <person name="Wang Q."/>
            <person name="Hallsworth Pepin K."/>
            <person name="Zhang X."/>
            <person name="Ozersky P."/>
            <person name="Wilson R.K."/>
            <person name="Sternberg P.W."/>
            <person name="Gasser R.B."/>
            <person name="Mitreva M."/>
        </authorList>
    </citation>
    <scope>NUCLEOTIDE SEQUENCE [LARGE SCALE GENOMIC DNA]</scope>
    <source>
        <strain evidence="8">HannoverDv2000</strain>
    </source>
</reference>
<evidence type="ECO:0000256" key="3">
    <source>
        <dbReference type="ARBA" id="ARBA00022989"/>
    </source>
</evidence>
<dbReference type="PANTHER" id="PTHR12297">
    <property type="entry name" value="HYPOXIA-INDUCBILE GENE 1 HIG1 -RELATED"/>
    <property type="match status" value="1"/>
</dbReference>
<organism evidence="7 8">
    <name type="scientific">Dictyocaulus viviparus</name>
    <name type="common">Bovine lungworm</name>
    <dbReference type="NCBI Taxonomy" id="29172"/>
    <lineage>
        <taxon>Eukaryota</taxon>
        <taxon>Metazoa</taxon>
        <taxon>Ecdysozoa</taxon>
        <taxon>Nematoda</taxon>
        <taxon>Chromadorea</taxon>
        <taxon>Rhabditida</taxon>
        <taxon>Rhabditina</taxon>
        <taxon>Rhabditomorpha</taxon>
        <taxon>Strongyloidea</taxon>
        <taxon>Metastrongylidae</taxon>
        <taxon>Dictyocaulus</taxon>
    </lineage>
</organism>
<protein>
    <submittedName>
        <fullName evidence="7">Hypoxia induced protein region</fullName>
    </submittedName>
</protein>
<gene>
    <name evidence="7" type="ORF">DICVIV_10834</name>
</gene>
<dbReference type="OrthoDB" id="6604018at2759"/>
<keyword evidence="8" id="KW-1185">Reference proteome</keyword>
<dbReference type="EMBL" id="KN716587">
    <property type="protein sequence ID" value="KJH43145.1"/>
    <property type="molecule type" value="Genomic_DNA"/>
</dbReference>
<comment type="subcellular location">
    <subcellularLocation>
        <location evidence="1">Mitochondrion membrane</location>
    </subcellularLocation>
</comment>